<evidence type="ECO:0000256" key="2">
    <source>
        <dbReference type="ARBA" id="ARBA00006432"/>
    </source>
</evidence>
<name>A0A5N4A484_PHOPY</name>
<dbReference type="InterPro" id="IPR000873">
    <property type="entry name" value="AMP-dep_synth/lig_dom"/>
</dbReference>
<evidence type="ECO:0000259" key="6">
    <source>
        <dbReference type="Pfam" id="PF13193"/>
    </source>
</evidence>
<dbReference type="Gene3D" id="3.40.50.12780">
    <property type="entry name" value="N-terminal domain of ligase-like"/>
    <property type="match status" value="1"/>
</dbReference>
<proteinExistence type="inferred from homology"/>
<feature type="domain" description="AMP-dependent synthetase/ligase" evidence="5">
    <location>
        <begin position="22"/>
        <end position="380"/>
    </location>
</feature>
<dbReference type="GO" id="GO:0005777">
    <property type="term" value="C:peroxisome"/>
    <property type="evidence" value="ECO:0007669"/>
    <property type="project" value="UniProtKB-SubCell"/>
</dbReference>
<dbReference type="Gene3D" id="3.30.300.30">
    <property type="match status" value="1"/>
</dbReference>
<dbReference type="PANTHER" id="PTHR24096">
    <property type="entry name" value="LONG-CHAIN-FATTY-ACID--COA LIGASE"/>
    <property type="match status" value="1"/>
</dbReference>
<organism evidence="7 8">
    <name type="scientific">Photinus pyralis</name>
    <name type="common">Common eastern firefly</name>
    <name type="synonym">Lampyris pyralis</name>
    <dbReference type="NCBI Taxonomy" id="7054"/>
    <lineage>
        <taxon>Eukaryota</taxon>
        <taxon>Metazoa</taxon>
        <taxon>Ecdysozoa</taxon>
        <taxon>Arthropoda</taxon>
        <taxon>Hexapoda</taxon>
        <taxon>Insecta</taxon>
        <taxon>Pterygota</taxon>
        <taxon>Neoptera</taxon>
        <taxon>Endopterygota</taxon>
        <taxon>Coleoptera</taxon>
        <taxon>Polyphaga</taxon>
        <taxon>Elateriformia</taxon>
        <taxon>Elateroidea</taxon>
        <taxon>Lampyridae</taxon>
        <taxon>Lampyrinae</taxon>
        <taxon>Photinus</taxon>
    </lineage>
</organism>
<dbReference type="InParanoid" id="A0A5N4A484"/>
<dbReference type="InterPro" id="IPR042099">
    <property type="entry name" value="ANL_N_sf"/>
</dbReference>
<protein>
    <recommendedName>
        <fullName evidence="9">Luciferin 4-monooxygenase</fullName>
    </recommendedName>
</protein>
<evidence type="ECO:0000256" key="1">
    <source>
        <dbReference type="ARBA" id="ARBA00004275"/>
    </source>
</evidence>
<sequence>MPEATPALQSRGVGYTYYQLMERNRNKIAQVDALTGEEQTYGELLQRCIGAAIAMETEGLKPGDFISICSLNHLDVCVPYLASLFTGVICASVEPTMLAQEMVYLLNQVGPKIIFVGQEAVDTIRNVVDDLQTKPLVVVFGTCGTYTSFSEFIHRPTKGFAPRVPMDLNETALVLFSSGTTGRPKAICHSHKSMLADYQYIMGKGLSSLAGFATPYWVTFHVIQLVCIVHGLRKIVYHRFDVSNPWRNFDFKIDVLCLNPLQALSFLDHEPPDGVNFQNVTYMAFGGNDISKEQVLRLRERFPLTKVLNMYGQSELFGSPFMYPLHTNSWELTMKYPTCVGIMKDTVSWKVVDIETGQTLGPNQQGELLVKAEQQFKSYHNRDSSEAFDHEGWLKTGDLVYYNEEMCFFVVNRIKESFKYQAHHIIPTEIEHVLLTHPAIAKAVVLGLPHETENNHPMAVIQLHPKGPRVSEEEIVRYVEERVADKNRLRAGVKFVSNIPLTVTDKVNRFKLREMIINYGI</sequence>
<feature type="domain" description="AMP-binding enzyme C-terminal" evidence="6">
    <location>
        <begin position="429"/>
        <end position="506"/>
    </location>
</feature>
<dbReference type="InterPro" id="IPR045851">
    <property type="entry name" value="AMP-bd_C_sf"/>
</dbReference>
<dbReference type="AlphaFoldDB" id="A0A5N4A484"/>
<gene>
    <name evidence="7" type="ORF">PPYR_14087</name>
</gene>
<reference evidence="7 8" key="1">
    <citation type="journal article" date="2018" name="Elife">
        <title>Firefly genomes illuminate parallel origins of bioluminescence in beetles.</title>
        <authorList>
            <person name="Fallon T.R."/>
            <person name="Lower S.E."/>
            <person name="Chang C.H."/>
            <person name="Bessho-Uehara M."/>
            <person name="Martin G.J."/>
            <person name="Bewick A.J."/>
            <person name="Behringer M."/>
            <person name="Debat H.J."/>
            <person name="Wong I."/>
            <person name="Day J.C."/>
            <person name="Suvorov A."/>
            <person name="Silva C.J."/>
            <person name="Stanger-Hall K.F."/>
            <person name="Hall D.W."/>
            <person name="Schmitz R.J."/>
            <person name="Nelson D.R."/>
            <person name="Lewis S.M."/>
            <person name="Shigenobu S."/>
            <person name="Bybee S.M."/>
            <person name="Larracuente A.M."/>
            <person name="Oba Y."/>
            <person name="Weng J.K."/>
        </authorList>
    </citation>
    <scope>NUCLEOTIDE SEQUENCE [LARGE SCALE GENOMIC DNA]</scope>
    <source>
        <strain evidence="7">1611_PpyrPB1</strain>
        <tissue evidence="7">Whole body</tissue>
    </source>
</reference>
<dbReference type="PROSITE" id="PS00455">
    <property type="entry name" value="AMP_BINDING"/>
    <property type="match status" value="1"/>
</dbReference>
<comment type="similarity">
    <text evidence="2">Belongs to the ATP-dependent AMP-binding enzyme family.</text>
</comment>
<dbReference type="Pfam" id="PF13193">
    <property type="entry name" value="AMP-binding_C"/>
    <property type="match status" value="1"/>
</dbReference>
<accession>A0A5N4A484</accession>
<dbReference type="Pfam" id="PF00501">
    <property type="entry name" value="AMP-binding"/>
    <property type="match status" value="1"/>
</dbReference>
<dbReference type="Proteomes" id="UP000327044">
    <property type="component" value="Unassembled WGS sequence"/>
</dbReference>
<dbReference type="SUPFAM" id="SSF56801">
    <property type="entry name" value="Acetyl-CoA synthetase-like"/>
    <property type="match status" value="1"/>
</dbReference>
<comment type="caution">
    <text evidence="7">The sequence shown here is derived from an EMBL/GenBank/DDBJ whole genome shotgun (WGS) entry which is preliminary data.</text>
</comment>
<dbReference type="OrthoDB" id="10253869at2759"/>
<evidence type="ECO:0000313" key="7">
    <source>
        <dbReference type="EMBL" id="KAB0792126.1"/>
    </source>
</evidence>
<dbReference type="GO" id="GO:0016405">
    <property type="term" value="F:CoA-ligase activity"/>
    <property type="evidence" value="ECO:0007669"/>
    <property type="project" value="TreeGrafter"/>
</dbReference>
<evidence type="ECO:0000256" key="3">
    <source>
        <dbReference type="ARBA" id="ARBA00022598"/>
    </source>
</evidence>
<evidence type="ECO:0000256" key="4">
    <source>
        <dbReference type="ARBA" id="ARBA00023140"/>
    </source>
</evidence>
<keyword evidence="4" id="KW-0576">Peroxisome</keyword>
<dbReference type="InterPro" id="IPR025110">
    <property type="entry name" value="AMP-bd_C"/>
</dbReference>
<keyword evidence="8" id="KW-1185">Reference proteome</keyword>
<comment type="subcellular location">
    <subcellularLocation>
        <location evidence="1">Peroxisome</location>
    </subcellularLocation>
</comment>
<dbReference type="PANTHER" id="PTHR24096:SF149">
    <property type="entry name" value="AMP-BINDING DOMAIN-CONTAINING PROTEIN-RELATED"/>
    <property type="match status" value="1"/>
</dbReference>
<evidence type="ECO:0008006" key="9">
    <source>
        <dbReference type="Google" id="ProtNLM"/>
    </source>
</evidence>
<keyword evidence="3" id="KW-0436">Ligase</keyword>
<evidence type="ECO:0000313" key="8">
    <source>
        <dbReference type="Proteomes" id="UP000327044"/>
    </source>
</evidence>
<dbReference type="InterPro" id="IPR020845">
    <property type="entry name" value="AMP-binding_CS"/>
</dbReference>
<evidence type="ECO:0000259" key="5">
    <source>
        <dbReference type="Pfam" id="PF00501"/>
    </source>
</evidence>
<dbReference type="EMBL" id="VVIM01000010">
    <property type="protein sequence ID" value="KAB0792126.1"/>
    <property type="molecule type" value="Genomic_DNA"/>
</dbReference>